<evidence type="ECO:0000256" key="2">
    <source>
        <dbReference type="ARBA" id="ARBA00023242"/>
    </source>
</evidence>
<name>A2ESD4_TRIV3</name>
<feature type="compositionally biased region" description="Polar residues" evidence="3">
    <location>
        <begin position="849"/>
        <end position="864"/>
    </location>
</feature>
<feature type="compositionally biased region" description="Low complexity" evidence="3">
    <location>
        <begin position="865"/>
        <end position="902"/>
    </location>
</feature>
<dbReference type="EMBL" id="DS113475">
    <property type="protein sequence ID" value="EAY04437.1"/>
    <property type="molecule type" value="Genomic_DNA"/>
</dbReference>
<dbReference type="SMR" id="A2ESD4"/>
<dbReference type="Gene3D" id="3.40.50.300">
    <property type="entry name" value="P-loop containing nucleotide triphosphate hydrolases"/>
    <property type="match status" value="1"/>
</dbReference>
<dbReference type="KEGG" id="tva:4762298"/>
<feature type="compositionally biased region" description="Acidic residues" evidence="3">
    <location>
        <begin position="1464"/>
        <end position="1476"/>
    </location>
</feature>
<accession>A2ESD4</accession>
<proteinExistence type="predicted"/>
<dbReference type="SMART" id="SM00541">
    <property type="entry name" value="FYRN"/>
    <property type="match status" value="1"/>
</dbReference>
<dbReference type="eggNOG" id="KOG4443">
    <property type="taxonomic scope" value="Eukaryota"/>
</dbReference>
<dbReference type="InterPro" id="IPR003888">
    <property type="entry name" value="FYrich_N"/>
</dbReference>
<evidence type="ECO:0000256" key="1">
    <source>
        <dbReference type="ARBA" id="ARBA00004123"/>
    </source>
</evidence>
<dbReference type="InParanoid" id="A2ESD4"/>
<feature type="region of interest" description="Disordered" evidence="3">
    <location>
        <begin position="801"/>
        <end position="908"/>
    </location>
</feature>
<dbReference type="InterPro" id="IPR027417">
    <property type="entry name" value="P-loop_NTPase"/>
</dbReference>
<organism evidence="5 6">
    <name type="scientific">Trichomonas vaginalis (strain ATCC PRA-98 / G3)</name>
    <dbReference type="NCBI Taxonomy" id="412133"/>
    <lineage>
        <taxon>Eukaryota</taxon>
        <taxon>Metamonada</taxon>
        <taxon>Parabasalia</taxon>
        <taxon>Trichomonadida</taxon>
        <taxon>Trichomonadidae</taxon>
        <taxon>Trichomonas</taxon>
    </lineage>
</organism>
<gene>
    <name evidence="5" type="ORF">TVAG_396230</name>
</gene>
<dbReference type="SUPFAM" id="SSF54160">
    <property type="entry name" value="Chromo domain-like"/>
    <property type="match status" value="1"/>
</dbReference>
<keyword evidence="6" id="KW-1185">Reference proteome</keyword>
<dbReference type="Proteomes" id="UP000001542">
    <property type="component" value="Unassembled WGS sequence"/>
</dbReference>
<feature type="region of interest" description="Disordered" evidence="3">
    <location>
        <begin position="1"/>
        <end position="23"/>
    </location>
</feature>
<dbReference type="Pfam" id="PF05965">
    <property type="entry name" value="FYRC"/>
    <property type="match status" value="1"/>
</dbReference>
<dbReference type="Gene3D" id="1.20.120.850">
    <property type="entry name" value="SWI2/SNF2 ATPases, N-terminal domain"/>
    <property type="match status" value="1"/>
</dbReference>
<dbReference type="CDD" id="cd00024">
    <property type="entry name" value="CD_CSD"/>
    <property type="match status" value="1"/>
</dbReference>
<protein>
    <submittedName>
        <fullName evidence="5">F/Y-rich N-terminus family protein</fullName>
    </submittedName>
</protein>
<dbReference type="SMART" id="SM00298">
    <property type="entry name" value="CHROMO"/>
    <property type="match status" value="1"/>
</dbReference>
<evidence type="ECO:0000313" key="6">
    <source>
        <dbReference type="Proteomes" id="UP000001542"/>
    </source>
</evidence>
<dbReference type="PANTHER" id="PTHR22715">
    <property type="entry name" value="TRANSFORMING GROWTH FACTOR BETA REGULATED GENE 1"/>
    <property type="match status" value="1"/>
</dbReference>
<dbReference type="PROSITE" id="PS51543">
    <property type="entry name" value="FYRC"/>
    <property type="match status" value="1"/>
</dbReference>
<feature type="compositionally biased region" description="Low complexity" evidence="3">
    <location>
        <begin position="1400"/>
        <end position="1409"/>
    </location>
</feature>
<reference evidence="5" key="2">
    <citation type="journal article" date="2007" name="Science">
        <title>Draft genome sequence of the sexually transmitted pathogen Trichomonas vaginalis.</title>
        <authorList>
            <person name="Carlton J.M."/>
            <person name="Hirt R.P."/>
            <person name="Silva J.C."/>
            <person name="Delcher A.L."/>
            <person name="Schatz M."/>
            <person name="Zhao Q."/>
            <person name="Wortman J.R."/>
            <person name="Bidwell S.L."/>
            <person name="Alsmark U.C.M."/>
            <person name="Besteiro S."/>
            <person name="Sicheritz-Ponten T."/>
            <person name="Noel C.J."/>
            <person name="Dacks J.B."/>
            <person name="Foster P.G."/>
            <person name="Simillion C."/>
            <person name="Van de Peer Y."/>
            <person name="Miranda-Saavedra D."/>
            <person name="Barton G.J."/>
            <person name="Westrop G.D."/>
            <person name="Mueller S."/>
            <person name="Dessi D."/>
            <person name="Fiori P.L."/>
            <person name="Ren Q."/>
            <person name="Paulsen I."/>
            <person name="Zhang H."/>
            <person name="Bastida-Corcuera F.D."/>
            <person name="Simoes-Barbosa A."/>
            <person name="Brown M.T."/>
            <person name="Hayes R.D."/>
            <person name="Mukherjee M."/>
            <person name="Okumura C.Y."/>
            <person name="Schneider R."/>
            <person name="Smith A.J."/>
            <person name="Vanacova S."/>
            <person name="Villalvazo M."/>
            <person name="Haas B.J."/>
            <person name="Pertea M."/>
            <person name="Feldblyum T.V."/>
            <person name="Utterback T.R."/>
            <person name="Shu C.L."/>
            <person name="Osoegawa K."/>
            <person name="de Jong P.J."/>
            <person name="Hrdy I."/>
            <person name="Horvathova L."/>
            <person name="Zubacova Z."/>
            <person name="Dolezal P."/>
            <person name="Malik S.B."/>
            <person name="Logsdon J.M. Jr."/>
            <person name="Henze K."/>
            <person name="Gupta A."/>
            <person name="Wang C.C."/>
            <person name="Dunne R.L."/>
            <person name="Upcroft J.A."/>
            <person name="Upcroft P."/>
            <person name="White O."/>
            <person name="Salzberg S.L."/>
            <person name="Tang P."/>
            <person name="Chiu C.-H."/>
            <person name="Lee Y.-S."/>
            <person name="Embley T.M."/>
            <person name="Coombs G.H."/>
            <person name="Mottram J.C."/>
            <person name="Tachezy J."/>
            <person name="Fraser-Liggett C.M."/>
            <person name="Johnson P.J."/>
        </authorList>
    </citation>
    <scope>NUCLEOTIDE SEQUENCE [LARGE SCALE GENOMIC DNA]</scope>
    <source>
        <strain evidence="5">G3</strain>
    </source>
</reference>
<feature type="compositionally biased region" description="Low complexity" evidence="3">
    <location>
        <begin position="801"/>
        <end position="848"/>
    </location>
</feature>
<feature type="region of interest" description="Disordered" evidence="3">
    <location>
        <begin position="1396"/>
        <end position="1476"/>
    </location>
</feature>
<dbReference type="PROSITE" id="PS50013">
    <property type="entry name" value="CHROMO_2"/>
    <property type="match status" value="1"/>
</dbReference>
<dbReference type="Gene3D" id="3.30.160.360">
    <property type="match status" value="1"/>
</dbReference>
<reference evidence="5" key="1">
    <citation type="submission" date="2006-10" db="EMBL/GenBank/DDBJ databases">
        <authorList>
            <person name="Amadeo P."/>
            <person name="Zhao Q."/>
            <person name="Wortman J."/>
            <person name="Fraser-Liggett C."/>
            <person name="Carlton J."/>
        </authorList>
    </citation>
    <scope>NUCLEOTIDE SEQUENCE</scope>
    <source>
        <strain evidence="5">G3</strain>
    </source>
</reference>
<dbReference type="RefSeq" id="XP_001316660.1">
    <property type="nucleotide sequence ID" value="XM_001316625.1"/>
</dbReference>
<dbReference type="PROSITE" id="PS51542">
    <property type="entry name" value="FYRN"/>
    <property type="match status" value="1"/>
</dbReference>
<dbReference type="Pfam" id="PF05964">
    <property type="entry name" value="FYRN"/>
    <property type="match status" value="1"/>
</dbReference>
<dbReference type="InterPro" id="IPR023780">
    <property type="entry name" value="Chromo_domain"/>
</dbReference>
<dbReference type="STRING" id="5722.A2ESD4"/>
<dbReference type="VEuPathDB" id="TrichDB:TVAG_396230"/>
<dbReference type="PANTHER" id="PTHR22715:SF0">
    <property type="entry name" value="TRANSFORMING GROWTH FACTOR BETA REGULATOR 1"/>
    <property type="match status" value="1"/>
</dbReference>
<sequence length="1523" mass="175773">MSNTVDENNSRSSRQGSDDDQNIDTLLDSFPFGMEQFEDFYSSNEETIDVVHTHTVSPSGEYKFFVKMNKESYKDSKWIDYPTSGVNKTTVDKYLKLHQYTPPAAPYYNPDFNIPVKIIGVENDKYHVMWKNLPIADATWETRDSLKNDKLINDYLRQDAVQSKNTTSIANSPYAQSDMMNHGETDLFQIERMNRLRDGIARILQDNSSVIYITNSPQESRAPFINFIGTTARPQPGYGRYLIVTTIDYVSLWEQFIPDLHIDYIKFVGTEQELVQIQKSILRNPNMPNLKYQIILTTFDTNIFCLSFKWNLVILDDSSPSIRPNIANVVQDKAIQSQCKIFIVNGQFDDYHRKMYSEFLTDPMHTDNITIKSEAINKMYDNPFTEYLIECNMEYEQYYYYFDSFLQNKDNIKSIKKSNENTIFNNLSTTLHNVCNHPAITYDTETIITRYMKNNNISLRTKDVDLNALISSSAKLKITDKIVDFVKNTCQFPVVIIVFYPQLRDFLLKFFINKGLSAISIEKDKPLDTVVQPQIIIVLKIAVVRRNELISNLKNLLRSNHFILYDTLSQRDPQTMDDIKLINDIRIPDPTNEVSIYRLITKYSIEALTYGSNPKSQNTLYKLCAAIAVDTFTRNFNNQNSIEEILMHSEIHRGSLNAGTSPMFMINKSLLNFDDPNISTDYFWETILTKIENIYNKSQEIIQQQQQQQLLQEQQMQQMSAIPPPPPQQMIPMNVENFSGAKKKRKNKNLSNNQMVPSLLMMKNGQYPQQSMFMNGQYQYAPQQMQMFAYQMQHLSKLRQQQMKQLQRQQKMQQNSDQYSQQYNKQPSFPQNPQIPQNFPQNQNFNGNVATSPFPSQPTNNNVVTSPYTQQNTQNSQQQQNNVTSPSLQQPQPSNSSLPTQTNYSRPITPIDDLTAVCRVTMKWMKLSTGYDTSKTPIINEFIEGESPYEEKFSDEFKSKSAKLRLKRIKFIELNGRLLKTADKDEDIAIPNLPPKYGDNWTPEKDRLLMKLTYEKGLGEVTSSDLDMDDSVNPTERFNAIMTAIDKVASKLDKITNETVKTALEKKGRKTALKSYSDSFSLEEHKELIKLIDRNGFVNPDLVLSKTNSKHTREEVMKYCEQIIDYCFKFVDGSDTESLFMSDKINDKTARRIYNSITLMIDLKEVLDQNALINQTQREIVQTVLELGYEDAAKSDIVNNNLPGVTKVRPLQKELKKILHFTKVINKTALKRTSSNQISNNNSNLSEEKTEENSDEVTFPIILNSTLRVISLGTVDYTRENYHTQRYIYCIGFVSERLYASIENPNEKAWYRSLILDGGEMPLFRVELKDNPEYFWEGPKPTSPWSAAIKDIERKRSILGFKSHSVSVSGPESFGFAAPKIISLISKLPNADKCKKFNRETPSTTGMTSETEESHLSKKIRQIKQEKESDLPILLQSSDQNEEKKMSKFIDDASSSDIPREQSDSPESESAVETENEDLPVIEEYKSDKLVFNFRRLLQIRQQSEIHIVLPRTDNVLEIIRSI</sequence>
<dbReference type="Pfam" id="PF00385">
    <property type="entry name" value="Chromo"/>
    <property type="match status" value="1"/>
</dbReference>
<dbReference type="InterPro" id="IPR016197">
    <property type="entry name" value="Chromo-like_dom_sf"/>
</dbReference>
<comment type="subcellular location">
    <subcellularLocation>
        <location evidence="1">Nucleus</location>
    </subcellularLocation>
</comment>
<dbReference type="Gene3D" id="2.40.50.40">
    <property type="match status" value="1"/>
</dbReference>
<feature type="domain" description="Chromo" evidence="4">
    <location>
        <begin position="113"/>
        <end position="167"/>
    </location>
</feature>
<evidence type="ECO:0000259" key="4">
    <source>
        <dbReference type="PROSITE" id="PS50013"/>
    </source>
</evidence>
<feature type="compositionally biased region" description="Basic and acidic residues" evidence="3">
    <location>
        <begin position="1441"/>
        <end position="1451"/>
    </location>
</feature>
<dbReference type="InterPro" id="IPR000953">
    <property type="entry name" value="Chromo/chromo_shadow_dom"/>
</dbReference>
<dbReference type="OrthoDB" id="285793at2759"/>
<dbReference type="InterPro" id="IPR003889">
    <property type="entry name" value="FYrich_C"/>
</dbReference>
<dbReference type="InterPro" id="IPR040092">
    <property type="entry name" value="TBRG1"/>
</dbReference>
<evidence type="ECO:0000256" key="3">
    <source>
        <dbReference type="SAM" id="MobiDB-lite"/>
    </source>
</evidence>
<evidence type="ECO:0000313" key="5">
    <source>
        <dbReference type="EMBL" id="EAY04437.1"/>
    </source>
</evidence>
<keyword evidence="2" id="KW-0539">Nucleus</keyword>
<dbReference type="VEuPathDB" id="TrichDB:TVAGG3_0883200"/>
<dbReference type="GO" id="GO:0051726">
    <property type="term" value="P:regulation of cell cycle"/>
    <property type="evidence" value="ECO:0000318"/>
    <property type="project" value="GO_Central"/>
</dbReference>
<dbReference type="GO" id="GO:0005634">
    <property type="term" value="C:nucleus"/>
    <property type="evidence" value="ECO:0000318"/>
    <property type="project" value="GO_Central"/>
</dbReference>